<feature type="domain" description="Globin-sensor" evidence="2">
    <location>
        <begin position="14"/>
        <end position="199"/>
    </location>
</feature>
<evidence type="ECO:0000259" key="2">
    <source>
        <dbReference type="Pfam" id="PF11563"/>
    </source>
</evidence>
<dbReference type="AlphaFoldDB" id="A0A8H5GPP6"/>
<proteinExistence type="predicted"/>
<dbReference type="PANTHER" id="PTHR42071:SF1">
    <property type="entry name" value="GLOBIN-SENSOR DOMAIN-CONTAINING PROTEIN"/>
    <property type="match status" value="1"/>
</dbReference>
<sequence>MRNIDPATLEHLPSRVQYLRDFIGFTNQDAAALHAARPVVAPLVPVVVDAVYVKLLSFDITSKPFVPRQTGYTGKSPVRLEDLSGDHPQIKFRKGFVASYLAKLVTMNYDSDASWEYLDKVGFMHTGVAGFTHRAKKPGLRVEYIHCAILLGFVEDIVVDAVATHPDLDIDTKTAVIRALNKVLWIQNDLFARHYIQDADVLANKITLDKPTALAAMCALVMLGAAFVRYFAPY</sequence>
<dbReference type="Proteomes" id="UP000565441">
    <property type="component" value="Unassembled WGS sequence"/>
</dbReference>
<dbReference type="EMBL" id="JAACJP010000059">
    <property type="protein sequence ID" value="KAF5368696.1"/>
    <property type="molecule type" value="Genomic_DNA"/>
</dbReference>
<evidence type="ECO:0000313" key="4">
    <source>
        <dbReference type="Proteomes" id="UP000565441"/>
    </source>
</evidence>
<keyword evidence="1" id="KW-0812">Transmembrane</keyword>
<keyword evidence="4" id="KW-1185">Reference proteome</keyword>
<accession>A0A8H5GPP6</accession>
<evidence type="ECO:0000313" key="3">
    <source>
        <dbReference type="EMBL" id="KAF5368696.1"/>
    </source>
</evidence>
<feature type="transmembrane region" description="Helical" evidence="1">
    <location>
        <begin position="213"/>
        <end position="232"/>
    </location>
</feature>
<dbReference type="Pfam" id="PF11563">
    <property type="entry name" value="Protoglobin"/>
    <property type="match status" value="1"/>
</dbReference>
<evidence type="ECO:0000256" key="1">
    <source>
        <dbReference type="SAM" id="Phobius"/>
    </source>
</evidence>
<dbReference type="PANTHER" id="PTHR42071">
    <property type="entry name" value="PROTOGLOBIN DOMAIN-CONTAINING PROTEIN"/>
    <property type="match status" value="1"/>
</dbReference>
<dbReference type="InterPro" id="IPR012292">
    <property type="entry name" value="Globin/Proto"/>
</dbReference>
<keyword evidence="1" id="KW-0472">Membrane</keyword>
<keyword evidence="1" id="KW-1133">Transmembrane helix</keyword>
<dbReference type="InterPro" id="IPR044398">
    <property type="entry name" value="Globin-sensor_dom"/>
</dbReference>
<dbReference type="GO" id="GO:0019825">
    <property type="term" value="F:oxygen binding"/>
    <property type="evidence" value="ECO:0007669"/>
    <property type="project" value="InterPro"/>
</dbReference>
<organism evidence="3 4">
    <name type="scientific">Tricholomella constricta</name>
    <dbReference type="NCBI Taxonomy" id="117010"/>
    <lineage>
        <taxon>Eukaryota</taxon>
        <taxon>Fungi</taxon>
        <taxon>Dikarya</taxon>
        <taxon>Basidiomycota</taxon>
        <taxon>Agaricomycotina</taxon>
        <taxon>Agaricomycetes</taxon>
        <taxon>Agaricomycetidae</taxon>
        <taxon>Agaricales</taxon>
        <taxon>Tricholomatineae</taxon>
        <taxon>Lyophyllaceae</taxon>
        <taxon>Tricholomella</taxon>
    </lineage>
</organism>
<protein>
    <recommendedName>
        <fullName evidence="2">Globin-sensor domain-containing protein</fullName>
    </recommendedName>
</protein>
<dbReference type="GO" id="GO:0020037">
    <property type="term" value="F:heme binding"/>
    <property type="evidence" value="ECO:0007669"/>
    <property type="project" value="InterPro"/>
</dbReference>
<dbReference type="OrthoDB" id="10027058at2759"/>
<comment type="caution">
    <text evidence="3">The sequence shown here is derived from an EMBL/GenBank/DDBJ whole genome shotgun (WGS) entry which is preliminary data.</text>
</comment>
<gene>
    <name evidence="3" type="ORF">D9615_010313</name>
</gene>
<name>A0A8H5GPP6_9AGAR</name>
<reference evidence="3 4" key="1">
    <citation type="journal article" date="2020" name="ISME J.">
        <title>Uncovering the hidden diversity of litter-decomposition mechanisms in mushroom-forming fungi.</title>
        <authorList>
            <person name="Floudas D."/>
            <person name="Bentzer J."/>
            <person name="Ahren D."/>
            <person name="Johansson T."/>
            <person name="Persson P."/>
            <person name="Tunlid A."/>
        </authorList>
    </citation>
    <scope>NUCLEOTIDE SEQUENCE [LARGE SCALE GENOMIC DNA]</scope>
    <source>
        <strain evidence="3 4">CBS 661.87</strain>
    </source>
</reference>
<dbReference type="Gene3D" id="1.10.490.10">
    <property type="entry name" value="Globins"/>
    <property type="match status" value="1"/>
</dbReference>